<dbReference type="AlphaFoldDB" id="G7H5Z3"/>
<dbReference type="InterPro" id="IPR037473">
    <property type="entry name" value="Lcp-like"/>
</dbReference>
<dbReference type="EMBL" id="BAEE01000067">
    <property type="protein sequence ID" value="GAB11315.1"/>
    <property type="molecule type" value="Genomic_DNA"/>
</dbReference>
<organism evidence="2 3">
    <name type="scientific">Gordonia araii NBRC 100433</name>
    <dbReference type="NCBI Taxonomy" id="1073574"/>
    <lineage>
        <taxon>Bacteria</taxon>
        <taxon>Bacillati</taxon>
        <taxon>Actinomycetota</taxon>
        <taxon>Actinomycetes</taxon>
        <taxon>Mycobacteriales</taxon>
        <taxon>Gordoniaceae</taxon>
        <taxon>Gordonia</taxon>
    </lineage>
</organism>
<dbReference type="PANTHER" id="PTHR37539:SF1">
    <property type="entry name" value="ER-BOUND OXYGENASE MPAB_MPAB'_RUBBER OXYGENASE CATALYTIC DOMAIN-CONTAINING PROTEIN"/>
    <property type="match status" value="1"/>
</dbReference>
<evidence type="ECO:0000313" key="2">
    <source>
        <dbReference type="EMBL" id="GAB11315.1"/>
    </source>
</evidence>
<dbReference type="Pfam" id="PF09995">
    <property type="entry name" value="MPAB_Lcp_cat"/>
    <property type="match status" value="1"/>
</dbReference>
<proteinExistence type="predicted"/>
<name>G7H5Z3_9ACTN</name>
<protein>
    <recommendedName>
        <fullName evidence="1">ER-bound oxygenase mpaB/mpaB'/Rubber oxygenase catalytic domain-containing protein</fullName>
    </recommendedName>
</protein>
<comment type="caution">
    <text evidence="2">The sequence shown here is derived from an EMBL/GenBank/DDBJ whole genome shotgun (WGS) entry which is preliminary data.</text>
</comment>
<accession>G7H5Z3</accession>
<feature type="domain" description="ER-bound oxygenase mpaB/mpaB'/Rubber oxygenase catalytic" evidence="1">
    <location>
        <begin position="173"/>
        <end position="372"/>
    </location>
</feature>
<evidence type="ECO:0000259" key="1">
    <source>
        <dbReference type="Pfam" id="PF09995"/>
    </source>
</evidence>
<reference evidence="2 3" key="1">
    <citation type="submission" date="2011-11" db="EMBL/GenBank/DDBJ databases">
        <title>Whole genome shotgun sequence of Gordonia araii NBRC 100433.</title>
        <authorList>
            <person name="Yoshida Y."/>
            <person name="Hosoyama A."/>
            <person name="Tsuchikane K."/>
            <person name="Katsumata H."/>
            <person name="Yamazaki S."/>
            <person name="Fujita N."/>
        </authorList>
    </citation>
    <scope>NUCLEOTIDE SEQUENCE [LARGE SCALE GENOMIC DNA]</scope>
    <source>
        <strain evidence="2 3">NBRC 100433</strain>
    </source>
</reference>
<keyword evidence="3" id="KW-1185">Reference proteome</keyword>
<dbReference type="GO" id="GO:0016491">
    <property type="term" value="F:oxidoreductase activity"/>
    <property type="evidence" value="ECO:0007669"/>
    <property type="project" value="InterPro"/>
</dbReference>
<gene>
    <name evidence="2" type="ORF">GOARA_067_00570</name>
</gene>
<dbReference type="InterPro" id="IPR018713">
    <property type="entry name" value="MPAB/Lcp_cat_dom"/>
</dbReference>
<sequence>MEGIDVSETNFYIRLMASVETIAEQSFSSRPRRYGAAPHRGRRIGRMLKTYWRLDEPSDGQLAMIGERLMRRDEPAAALVAAMRLPAGDRGRVSMRDFHTALEHGVADDAPVALREFFATVEDTPDWVDLELCNRGARVNRRFGRNASDVLLQLGLIGGYRFGGPVDLLAETGGLRASTAKRRLGETQTWAIAVAQDGGMSRFGEGWKLTVHVRLMHALVNESFERNGRWDTQQWGLPINQADLAATLNLFSGALLMGVRALGVPVGREDSRALMHLWKYVGWLIGVDDDWLFDDERSQHALSYAVLLVQSDVTAAGGQLANALVDVQSDLDYHRFPKLAARYERERLLSMLEGFLGPRGMRDLRLPQRLPWAFGSALLRNTVNYRVIGRTPLGDRYLEWRGKAAADLAMRRHFGRDAAEIGKLPV</sequence>
<dbReference type="Proteomes" id="UP000035088">
    <property type="component" value="Unassembled WGS sequence"/>
</dbReference>
<dbReference type="PANTHER" id="PTHR37539">
    <property type="entry name" value="SECRETED PROTEIN-RELATED"/>
    <property type="match status" value="1"/>
</dbReference>
<dbReference type="STRING" id="1073574.GOARA_067_00570"/>
<evidence type="ECO:0000313" key="3">
    <source>
        <dbReference type="Proteomes" id="UP000035088"/>
    </source>
</evidence>